<proteinExistence type="inferred from homology"/>
<comment type="catalytic activity">
    <reaction evidence="1 5">
        <text>3-dehydroquinate = 3-dehydroshikimate + H2O</text>
        <dbReference type="Rhea" id="RHEA:21096"/>
        <dbReference type="ChEBI" id="CHEBI:15377"/>
        <dbReference type="ChEBI" id="CHEBI:16630"/>
        <dbReference type="ChEBI" id="CHEBI:32364"/>
        <dbReference type="EC" id="4.2.1.10"/>
    </reaction>
</comment>
<dbReference type="EMBL" id="DF968063">
    <property type="protein sequence ID" value="GAP02504.1"/>
    <property type="molecule type" value="Genomic_DNA"/>
</dbReference>
<gene>
    <name evidence="5 6" type="primary">aroD</name>
    <name evidence="6" type="ORF">FPFC_013870</name>
</gene>
<comment type="pathway">
    <text evidence="5">Metabolic intermediate biosynthesis; chorismate biosynthesis; chorismate from D-erythrose 4-phosphate and phosphoenolpyruvate: step 3/7.</text>
</comment>
<dbReference type="Pfam" id="PF01487">
    <property type="entry name" value="DHquinase_I"/>
    <property type="match status" value="1"/>
</dbReference>
<sequence>MTPLTIKGLTLGQGPSKIAVPITGTTANEVARQGQVARANQPDLVEWRLDFLEEELSAATIQAISQNLSQELAGIPIIATFRTKAEGGQRAISDRDYGQLLKLLADSQVDLIDIEVNREAAVVKAAINTCQAKGKAVIGSYHNFAETPSDQALHEQFAKMADLNVDLAKIAVMPKTAADVLRLMAASQKANTELDQPVVTMAMGGLGQLSRISGQLTGSAISFASLDAQSASAPGQFTVQELTNIFQIIGGNHHESH</sequence>
<dbReference type="GO" id="GO:0046279">
    <property type="term" value="P:3,4-dihydroxybenzoate biosynthetic process"/>
    <property type="evidence" value="ECO:0007669"/>
    <property type="project" value="UniProtKB-ARBA"/>
</dbReference>
<feature type="active site" description="Proton donor/acceptor" evidence="5">
    <location>
        <position position="142"/>
    </location>
</feature>
<comment type="function">
    <text evidence="5">Involved in the third step of the chorismate pathway, which leads to the biosynthesis of aromatic amino acids. Catalyzes the cis-dehydration of 3-dehydroquinate (DHQ) and introduces the first double bond of the aromatic ring to yield 3-dehydroshikimate.</text>
</comment>
<evidence type="ECO:0000313" key="7">
    <source>
        <dbReference type="Proteomes" id="UP000061227"/>
    </source>
</evidence>
<evidence type="ECO:0000256" key="3">
    <source>
        <dbReference type="ARBA" id="ARBA00023239"/>
    </source>
</evidence>
<dbReference type="CDD" id="cd00502">
    <property type="entry name" value="DHQase_I"/>
    <property type="match status" value="1"/>
</dbReference>
<feature type="binding site" evidence="5">
    <location>
        <position position="211"/>
    </location>
    <ligand>
        <name>3-dehydroquinate</name>
        <dbReference type="ChEBI" id="CHEBI:32364"/>
    </ligand>
</feature>
<dbReference type="HAMAP" id="MF_00214">
    <property type="entry name" value="AroD"/>
    <property type="match status" value="1"/>
</dbReference>
<dbReference type="NCBIfam" id="TIGR01093">
    <property type="entry name" value="aroD"/>
    <property type="match status" value="1"/>
</dbReference>
<dbReference type="GO" id="GO:0009073">
    <property type="term" value="P:aromatic amino acid family biosynthetic process"/>
    <property type="evidence" value="ECO:0007669"/>
    <property type="project" value="UniProtKB-KW"/>
</dbReference>
<protein>
    <recommendedName>
        <fullName evidence="5">3-dehydroquinate dehydratase</fullName>
        <shortName evidence="5">3-dehydroquinase</shortName>
        <ecNumber evidence="5">4.2.1.10</ecNumber>
    </recommendedName>
    <alternativeName>
        <fullName evidence="5">Type I DHQase</fullName>
    </alternativeName>
    <alternativeName>
        <fullName evidence="5">Type I dehydroquinase</fullName>
        <shortName evidence="5">DHQ1</shortName>
    </alternativeName>
</protein>
<reference evidence="6 7" key="1">
    <citation type="journal article" date="2015" name="BMC Genomics">
        <title>Comparative genomics of Fructobacillus spp. and Leuconostoc spp. reveals niche-specific evolution of Fructobacillus spp.</title>
        <authorList>
            <person name="Endo A."/>
            <person name="Tanizawa Y."/>
            <person name="Tanaka N."/>
            <person name="Maeno S."/>
            <person name="Kumar H."/>
            <person name="Shiwa Y."/>
            <person name="Okada S."/>
            <person name="Yoshikawa H."/>
            <person name="Dicks L."/>
            <person name="Nakagawa J."/>
            <person name="Arita M."/>
        </authorList>
    </citation>
    <scope>NUCLEOTIDE SEQUENCE [LARGE SCALE GENOMIC DNA]</scope>
    <source>
        <strain evidence="6 7">DSM 15468</strain>
    </source>
</reference>
<dbReference type="Gene3D" id="3.20.20.70">
    <property type="entry name" value="Aldolase class I"/>
    <property type="match status" value="1"/>
</dbReference>
<feature type="active site" description="Schiff-base intermediate with substrate" evidence="5">
    <location>
        <position position="169"/>
    </location>
</feature>
<evidence type="ECO:0000256" key="5">
    <source>
        <dbReference type="HAMAP-Rule" id="MF_00214"/>
    </source>
</evidence>
<keyword evidence="2 5" id="KW-0057">Aromatic amino acid biosynthesis</keyword>
<dbReference type="SUPFAM" id="SSF51569">
    <property type="entry name" value="Aldolase"/>
    <property type="match status" value="1"/>
</dbReference>
<feature type="binding site" evidence="5">
    <location>
        <position position="232"/>
    </location>
    <ligand>
        <name>3-dehydroquinate</name>
        <dbReference type="ChEBI" id="CHEBI:32364"/>
    </ligand>
</feature>
<dbReference type="InterPro" id="IPR013785">
    <property type="entry name" value="Aldolase_TIM"/>
</dbReference>
<dbReference type="GO" id="GO:0009423">
    <property type="term" value="P:chorismate biosynthetic process"/>
    <property type="evidence" value="ECO:0007669"/>
    <property type="project" value="UniProtKB-UniRule"/>
</dbReference>
<dbReference type="RefSeq" id="WP_059376480.1">
    <property type="nucleotide sequence ID" value="NZ_DF968063.1"/>
</dbReference>
<dbReference type="PANTHER" id="PTHR43699">
    <property type="entry name" value="3-DEHYDROQUINATE DEHYDRATASE"/>
    <property type="match status" value="1"/>
</dbReference>
<keyword evidence="3 5" id="KW-0456">Lyase</keyword>
<name>A0A3F3GSC3_9LACO</name>
<dbReference type="InterPro" id="IPR018508">
    <property type="entry name" value="3-dehydroquinate_DH_AS"/>
</dbReference>
<organism evidence="6 7">
    <name type="scientific">Fructobacillus pseudoficulneus</name>
    <dbReference type="NCBI Taxonomy" id="220714"/>
    <lineage>
        <taxon>Bacteria</taxon>
        <taxon>Bacillati</taxon>
        <taxon>Bacillota</taxon>
        <taxon>Bacilli</taxon>
        <taxon>Lactobacillales</taxon>
        <taxon>Lactobacillaceae</taxon>
        <taxon>Fructobacillus</taxon>
    </lineage>
</organism>
<dbReference type="PROSITE" id="PS01028">
    <property type="entry name" value="DEHYDROQUINASE_I"/>
    <property type="match status" value="1"/>
</dbReference>
<dbReference type="AlphaFoldDB" id="A0A3F3GSC3"/>
<dbReference type="InterPro" id="IPR001381">
    <property type="entry name" value="DHquinase_I"/>
</dbReference>
<evidence type="ECO:0000313" key="6">
    <source>
        <dbReference type="EMBL" id="GAP02504.1"/>
    </source>
</evidence>
<keyword evidence="7" id="KW-1185">Reference proteome</keyword>
<comment type="similarity">
    <text evidence="5">Belongs to the type-I 3-dehydroquinase family.</text>
</comment>
<dbReference type="GO" id="GO:0003855">
    <property type="term" value="F:3-dehydroquinate dehydratase activity"/>
    <property type="evidence" value="ECO:0007669"/>
    <property type="project" value="UniProtKB-UniRule"/>
</dbReference>
<evidence type="ECO:0000256" key="4">
    <source>
        <dbReference type="ARBA" id="ARBA00023270"/>
    </source>
</evidence>
<dbReference type="InterPro" id="IPR050146">
    <property type="entry name" value="Type-I_3-dehydroquinase"/>
</dbReference>
<feature type="binding site" evidence="5">
    <location>
        <begin position="46"/>
        <end position="48"/>
    </location>
    <ligand>
        <name>3-dehydroquinate</name>
        <dbReference type="ChEBI" id="CHEBI:32364"/>
    </ligand>
</feature>
<dbReference type="PANTHER" id="PTHR43699:SF1">
    <property type="entry name" value="3-DEHYDROQUINATE DEHYDRATASE"/>
    <property type="match status" value="1"/>
</dbReference>
<comment type="caution">
    <text evidence="5">Lacks conserved residue(s) required for the propagation of feature annotation.</text>
</comment>
<dbReference type="EC" id="4.2.1.10" evidence="5"/>
<dbReference type="STRING" id="220714.SAMN05660469_0457"/>
<comment type="subunit">
    <text evidence="5">Homodimer.</text>
</comment>
<feature type="binding site" evidence="5">
    <location>
        <position position="82"/>
    </location>
    <ligand>
        <name>3-dehydroquinate</name>
        <dbReference type="ChEBI" id="CHEBI:32364"/>
    </ligand>
</feature>
<dbReference type="UniPathway" id="UPA00053">
    <property type="reaction ID" value="UER00086"/>
</dbReference>
<dbReference type="OrthoDB" id="9813659at2"/>
<evidence type="ECO:0000256" key="1">
    <source>
        <dbReference type="ARBA" id="ARBA00001864"/>
    </source>
</evidence>
<evidence type="ECO:0000256" key="2">
    <source>
        <dbReference type="ARBA" id="ARBA00023141"/>
    </source>
</evidence>
<accession>A0A3F3GSC3</accession>
<dbReference type="GO" id="GO:0008652">
    <property type="term" value="P:amino acid biosynthetic process"/>
    <property type="evidence" value="ECO:0007669"/>
    <property type="project" value="UniProtKB-KW"/>
</dbReference>
<dbReference type="FunFam" id="3.20.20.70:FF:000047">
    <property type="entry name" value="3-dehydroquinate dehydratase"/>
    <property type="match status" value="1"/>
</dbReference>
<keyword evidence="4 5" id="KW-0704">Schiff base</keyword>
<feature type="binding site" evidence="5">
    <location>
        <position position="236"/>
    </location>
    <ligand>
        <name>3-dehydroquinate</name>
        <dbReference type="ChEBI" id="CHEBI:32364"/>
    </ligand>
</feature>
<dbReference type="Proteomes" id="UP000061227">
    <property type="component" value="Unassembled WGS sequence"/>
</dbReference>
<keyword evidence="5" id="KW-0028">Amino-acid biosynthesis</keyword>